<dbReference type="AlphaFoldDB" id="A0A1H6C0I5"/>
<dbReference type="RefSeq" id="WP_103992756.1">
    <property type="nucleotide sequence ID" value="NZ_CP031311.1"/>
</dbReference>
<dbReference type="Proteomes" id="UP000236740">
    <property type="component" value="Unassembled WGS sequence"/>
</dbReference>
<dbReference type="GeneID" id="39859046"/>
<evidence type="ECO:0000313" key="4">
    <source>
        <dbReference type="Proteomes" id="UP000296733"/>
    </source>
</evidence>
<proteinExistence type="predicted"/>
<dbReference type="Proteomes" id="UP000296733">
    <property type="component" value="Chromosome"/>
</dbReference>
<accession>A0A1H6C0I5</accession>
<dbReference type="OrthoDB" id="350917at2157"/>
<dbReference type="EMBL" id="FNVN01000006">
    <property type="protein sequence ID" value="SEG66489.1"/>
    <property type="molecule type" value="Genomic_DNA"/>
</dbReference>
<organism evidence="2 3">
    <name type="scientific">Halobellus limi</name>
    <dbReference type="NCBI Taxonomy" id="699433"/>
    <lineage>
        <taxon>Archaea</taxon>
        <taxon>Methanobacteriati</taxon>
        <taxon>Methanobacteriota</taxon>
        <taxon>Stenosarchaea group</taxon>
        <taxon>Halobacteria</taxon>
        <taxon>Halobacteriales</taxon>
        <taxon>Haloferacaceae</taxon>
        <taxon>Halobellus</taxon>
    </lineage>
</organism>
<protein>
    <submittedName>
        <fullName evidence="2">Uncharacterized protein</fullName>
    </submittedName>
</protein>
<name>A0A1H6C0I5_9EURY</name>
<sequence length="69" mass="8069">MSTDEEEIDPEIEKLIAEQADERNIPEGLLKEIYVLEKEMVTMDRRAGLPSELRQILENYVDNGWSMED</sequence>
<evidence type="ECO:0000313" key="1">
    <source>
        <dbReference type="EMBL" id="QCC48519.1"/>
    </source>
</evidence>
<keyword evidence="3" id="KW-1185">Reference proteome</keyword>
<dbReference type="EMBL" id="CP031311">
    <property type="protein sequence ID" value="QCC48519.1"/>
    <property type="molecule type" value="Genomic_DNA"/>
</dbReference>
<reference evidence="1 4" key="2">
    <citation type="journal article" date="2019" name="Nat. Commun.">
        <title>A new type of DNA phosphorothioation-based antiviral system in archaea.</title>
        <authorList>
            <person name="Xiong L."/>
            <person name="Liu S."/>
            <person name="Chen S."/>
            <person name="Xiao Y."/>
            <person name="Zhu B."/>
            <person name="Gao Y."/>
            <person name="Zhang Y."/>
            <person name="Chen B."/>
            <person name="Luo J."/>
            <person name="Deng Z."/>
            <person name="Chen X."/>
            <person name="Wang L."/>
            <person name="Chen S."/>
        </authorList>
    </citation>
    <scope>NUCLEOTIDE SEQUENCE [LARGE SCALE GENOMIC DNA]</scope>
    <source>
        <strain evidence="1 4">CGMCC 1.10331</strain>
    </source>
</reference>
<evidence type="ECO:0000313" key="3">
    <source>
        <dbReference type="Proteomes" id="UP000236740"/>
    </source>
</evidence>
<gene>
    <name evidence="1" type="ORF">DV707_13095</name>
    <name evidence="2" type="ORF">SAMN04488133_3107</name>
</gene>
<evidence type="ECO:0000313" key="2">
    <source>
        <dbReference type="EMBL" id="SEG66489.1"/>
    </source>
</evidence>
<dbReference type="KEGG" id="hlm:DV707_13095"/>
<dbReference type="InterPro" id="IPR046882">
    <property type="entry name" value="Sp-DndD"/>
</dbReference>
<dbReference type="Pfam" id="PF20306">
    <property type="entry name" value="Sp-DndD"/>
    <property type="match status" value="1"/>
</dbReference>
<reference evidence="2 3" key="1">
    <citation type="submission" date="2016-10" db="EMBL/GenBank/DDBJ databases">
        <authorList>
            <person name="de Groot N.N."/>
        </authorList>
    </citation>
    <scope>NUCLEOTIDE SEQUENCE [LARGE SCALE GENOMIC DNA]</scope>
    <source>
        <strain evidence="2 3">CGMCC 1.10331</strain>
    </source>
</reference>